<reference evidence="2 3" key="1">
    <citation type="submission" date="2014-09" db="EMBL/GenBank/DDBJ databases">
        <authorList>
            <person name="Ellenberger Sabrina"/>
        </authorList>
    </citation>
    <scope>NUCLEOTIDE SEQUENCE [LARGE SCALE GENOMIC DNA]</scope>
    <source>
        <strain evidence="2 3">CBS 412.66</strain>
    </source>
</reference>
<keyword evidence="3" id="KW-1185">Reference proteome</keyword>
<protein>
    <recommendedName>
        <fullName evidence="1">Transposase Tc1-like domain-containing protein</fullName>
    </recommendedName>
</protein>
<gene>
    <name evidence="2" type="primary">PARPA_03168.1 scaffold 7131</name>
</gene>
<feature type="non-terminal residue" evidence="2">
    <location>
        <position position="167"/>
    </location>
</feature>
<dbReference type="GO" id="GO:0015074">
    <property type="term" value="P:DNA integration"/>
    <property type="evidence" value="ECO:0007669"/>
    <property type="project" value="InterPro"/>
</dbReference>
<dbReference type="InterPro" id="IPR036397">
    <property type="entry name" value="RNaseH_sf"/>
</dbReference>
<dbReference type="Pfam" id="PF01498">
    <property type="entry name" value="HTH_Tnp_Tc3_2"/>
    <property type="match status" value="1"/>
</dbReference>
<evidence type="ECO:0000313" key="2">
    <source>
        <dbReference type="EMBL" id="CEP09622.1"/>
    </source>
</evidence>
<sequence length="167" mass="19301">MTLTDVTNSNMKSRKQLDDYTCGLIIGRYLAKQNITQISRKMDIPKSTITDCINRYNKTGTGMIVKRSGRPLKLSERDQRTVVRNFREQPFVSFVEHTIKLKDAGINIHPQTLSTYASRNGFGSYIPASLTMLKPSQIKKRLAWARDKVNWTPEQWRSVIWSDESKF</sequence>
<dbReference type="InterPro" id="IPR002492">
    <property type="entry name" value="Transposase_Tc1-like"/>
</dbReference>
<dbReference type="GO" id="GO:0003677">
    <property type="term" value="F:DNA binding"/>
    <property type="evidence" value="ECO:0007669"/>
    <property type="project" value="InterPro"/>
</dbReference>
<evidence type="ECO:0000313" key="3">
    <source>
        <dbReference type="Proteomes" id="UP000054107"/>
    </source>
</evidence>
<dbReference type="Gene3D" id="1.10.10.10">
    <property type="entry name" value="Winged helix-like DNA-binding domain superfamily/Winged helix DNA-binding domain"/>
    <property type="match status" value="1"/>
</dbReference>
<accession>A0A0B7MWZ1</accession>
<name>A0A0B7MWZ1_9FUNG</name>
<dbReference type="SUPFAM" id="SSF46689">
    <property type="entry name" value="Homeodomain-like"/>
    <property type="match status" value="1"/>
</dbReference>
<dbReference type="Proteomes" id="UP000054107">
    <property type="component" value="Unassembled WGS sequence"/>
</dbReference>
<dbReference type="InterPro" id="IPR009057">
    <property type="entry name" value="Homeodomain-like_sf"/>
</dbReference>
<dbReference type="STRING" id="35722.A0A0B7MWZ1"/>
<dbReference type="Gene3D" id="3.30.420.10">
    <property type="entry name" value="Ribonuclease H-like superfamily/Ribonuclease H"/>
    <property type="match status" value="1"/>
</dbReference>
<dbReference type="AlphaFoldDB" id="A0A0B7MWZ1"/>
<dbReference type="InterPro" id="IPR036388">
    <property type="entry name" value="WH-like_DNA-bd_sf"/>
</dbReference>
<dbReference type="EMBL" id="LN722124">
    <property type="protein sequence ID" value="CEP09622.1"/>
    <property type="molecule type" value="Genomic_DNA"/>
</dbReference>
<dbReference type="GO" id="GO:0006313">
    <property type="term" value="P:DNA transposition"/>
    <property type="evidence" value="ECO:0007669"/>
    <property type="project" value="InterPro"/>
</dbReference>
<organism evidence="2 3">
    <name type="scientific">Parasitella parasitica</name>
    <dbReference type="NCBI Taxonomy" id="35722"/>
    <lineage>
        <taxon>Eukaryota</taxon>
        <taxon>Fungi</taxon>
        <taxon>Fungi incertae sedis</taxon>
        <taxon>Mucoromycota</taxon>
        <taxon>Mucoromycotina</taxon>
        <taxon>Mucoromycetes</taxon>
        <taxon>Mucorales</taxon>
        <taxon>Mucorineae</taxon>
        <taxon>Mucoraceae</taxon>
        <taxon>Parasitella</taxon>
    </lineage>
</organism>
<dbReference type="OrthoDB" id="2275839at2759"/>
<evidence type="ECO:0000259" key="1">
    <source>
        <dbReference type="Pfam" id="PF01498"/>
    </source>
</evidence>
<feature type="domain" description="Transposase Tc1-like" evidence="1">
    <location>
        <begin position="79"/>
        <end position="150"/>
    </location>
</feature>
<proteinExistence type="predicted"/>